<dbReference type="PANTHER" id="PTHR45458:SF1">
    <property type="entry name" value="SHORT CHAIN DEHYDROGENASE"/>
    <property type="match status" value="1"/>
</dbReference>
<dbReference type="PANTHER" id="PTHR45458">
    <property type="entry name" value="SHORT-CHAIN DEHYDROGENASE/REDUCTASE SDR"/>
    <property type="match status" value="1"/>
</dbReference>
<gene>
    <name evidence="1" type="ORF">LY79DRAFT_547317</name>
</gene>
<evidence type="ECO:0000313" key="2">
    <source>
        <dbReference type="Proteomes" id="UP001230504"/>
    </source>
</evidence>
<dbReference type="InterPro" id="IPR002347">
    <property type="entry name" value="SDR_fam"/>
</dbReference>
<evidence type="ECO:0008006" key="3">
    <source>
        <dbReference type="Google" id="ProtNLM"/>
    </source>
</evidence>
<dbReference type="EMBL" id="JAHLJV010000016">
    <property type="protein sequence ID" value="KAK1595299.1"/>
    <property type="molecule type" value="Genomic_DNA"/>
</dbReference>
<organism evidence="1 2">
    <name type="scientific">Colletotrichum navitas</name>
    <dbReference type="NCBI Taxonomy" id="681940"/>
    <lineage>
        <taxon>Eukaryota</taxon>
        <taxon>Fungi</taxon>
        <taxon>Dikarya</taxon>
        <taxon>Ascomycota</taxon>
        <taxon>Pezizomycotina</taxon>
        <taxon>Sordariomycetes</taxon>
        <taxon>Hypocreomycetidae</taxon>
        <taxon>Glomerellales</taxon>
        <taxon>Glomerellaceae</taxon>
        <taxon>Colletotrichum</taxon>
        <taxon>Colletotrichum graminicola species complex</taxon>
    </lineage>
</organism>
<dbReference type="InterPro" id="IPR052184">
    <property type="entry name" value="SDR_enzymes"/>
</dbReference>
<dbReference type="InterPro" id="IPR036291">
    <property type="entry name" value="NAD(P)-bd_dom_sf"/>
</dbReference>
<dbReference type="PRINTS" id="PR00081">
    <property type="entry name" value="GDHRDH"/>
</dbReference>
<comment type="caution">
    <text evidence="1">The sequence shown here is derived from an EMBL/GenBank/DDBJ whole genome shotgun (WGS) entry which is preliminary data.</text>
</comment>
<proteinExistence type="predicted"/>
<dbReference type="SUPFAM" id="SSF51735">
    <property type="entry name" value="NAD(P)-binding Rossmann-fold domains"/>
    <property type="match status" value="1"/>
</dbReference>
<dbReference type="Pfam" id="PF00106">
    <property type="entry name" value="adh_short"/>
    <property type="match status" value="1"/>
</dbReference>
<protein>
    <recommendedName>
        <fullName evidence="3">Short-chain dehydrogenase</fullName>
    </recommendedName>
</protein>
<dbReference type="Proteomes" id="UP001230504">
    <property type="component" value="Unassembled WGS sequence"/>
</dbReference>
<evidence type="ECO:0000313" key="1">
    <source>
        <dbReference type="EMBL" id="KAK1595299.1"/>
    </source>
</evidence>
<keyword evidence="2" id="KW-1185">Reference proteome</keyword>
<sequence>MASFLITGASRGFGLALTRELVSRPASEVGTIIASARGDSRDLNEVAKNSSGRVVVVKLDVADDASVKKAAAEVEAKLGAKGLDVLVNNAAVCQFAPDGTKSMENLQESFDINVLGVHRVTRAFLPLLQQGKLKKVANISTTFGSLTMMPYLHFSPSPAYKISKAAMNALTVQYALDHGKEGFSFMALCPGWMKTELGGGDMADLTPEQGAKASLEIIYRPNEQTNGKMPKVFVKGWENANGPNVYDGTDVPW</sequence>
<name>A0AAD8Q4A9_9PEZI</name>
<dbReference type="RefSeq" id="XP_060416346.1">
    <property type="nucleotide sequence ID" value="XM_060557316.1"/>
</dbReference>
<reference evidence="1" key="1">
    <citation type="submission" date="2021-06" db="EMBL/GenBank/DDBJ databases">
        <title>Comparative genomics, transcriptomics and evolutionary studies reveal genomic signatures of adaptation to plant cell wall in hemibiotrophic fungi.</title>
        <authorList>
            <consortium name="DOE Joint Genome Institute"/>
            <person name="Baroncelli R."/>
            <person name="Diaz J.F."/>
            <person name="Benocci T."/>
            <person name="Peng M."/>
            <person name="Battaglia E."/>
            <person name="Haridas S."/>
            <person name="Andreopoulos W."/>
            <person name="Labutti K."/>
            <person name="Pangilinan J."/>
            <person name="Floch G.L."/>
            <person name="Makela M.R."/>
            <person name="Henrissat B."/>
            <person name="Grigoriev I.V."/>
            <person name="Crouch J.A."/>
            <person name="De Vries R.P."/>
            <person name="Sukno S.A."/>
            <person name="Thon M.R."/>
        </authorList>
    </citation>
    <scope>NUCLEOTIDE SEQUENCE</scope>
    <source>
        <strain evidence="1">CBS 125086</strain>
    </source>
</reference>
<dbReference type="GeneID" id="85441556"/>
<dbReference type="CDD" id="cd05325">
    <property type="entry name" value="carb_red_sniffer_like_SDR_c"/>
    <property type="match status" value="1"/>
</dbReference>
<dbReference type="Gene3D" id="3.40.50.720">
    <property type="entry name" value="NAD(P)-binding Rossmann-like Domain"/>
    <property type="match status" value="1"/>
</dbReference>
<dbReference type="AlphaFoldDB" id="A0AAD8Q4A9"/>
<dbReference type="GO" id="GO:0016616">
    <property type="term" value="F:oxidoreductase activity, acting on the CH-OH group of donors, NAD or NADP as acceptor"/>
    <property type="evidence" value="ECO:0007669"/>
    <property type="project" value="TreeGrafter"/>
</dbReference>
<accession>A0AAD8Q4A9</accession>